<reference evidence="2 3" key="1">
    <citation type="journal article" date="2022" name="Nat. Plants">
        <title>Genomes of leafy and leafless Platanthera orchids illuminate the evolution of mycoheterotrophy.</title>
        <authorList>
            <person name="Li M.H."/>
            <person name="Liu K.W."/>
            <person name="Li Z."/>
            <person name="Lu H.C."/>
            <person name="Ye Q.L."/>
            <person name="Zhang D."/>
            <person name="Wang J.Y."/>
            <person name="Li Y.F."/>
            <person name="Zhong Z.M."/>
            <person name="Liu X."/>
            <person name="Yu X."/>
            <person name="Liu D.K."/>
            <person name="Tu X.D."/>
            <person name="Liu B."/>
            <person name="Hao Y."/>
            <person name="Liao X.Y."/>
            <person name="Jiang Y.T."/>
            <person name="Sun W.H."/>
            <person name="Chen J."/>
            <person name="Chen Y.Q."/>
            <person name="Ai Y."/>
            <person name="Zhai J.W."/>
            <person name="Wu S.S."/>
            <person name="Zhou Z."/>
            <person name="Hsiao Y.Y."/>
            <person name="Wu W.L."/>
            <person name="Chen Y.Y."/>
            <person name="Lin Y.F."/>
            <person name="Hsu J.L."/>
            <person name="Li C.Y."/>
            <person name="Wang Z.W."/>
            <person name="Zhao X."/>
            <person name="Zhong W.Y."/>
            <person name="Ma X.K."/>
            <person name="Ma L."/>
            <person name="Huang J."/>
            <person name="Chen G.Z."/>
            <person name="Huang M.Z."/>
            <person name="Huang L."/>
            <person name="Peng D.H."/>
            <person name="Luo Y.B."/>
            <person name="Zou S.Q."/>
            <person name="Chen S.P."/>
            <person name="Lan S."/>
            <person name="Tsai W.C."/>
            <person name="Van de Peer Y."/>
            <person name="Liu Z.J."/>
        </authorList>
    </citation>
    <scope>NUCLEOTIDE SEQUENCE [LARGE SCALE GENOMIC DNA]</scope>
    <source>
        <strain evidence="2">Lor287</strain>
    </source>
</reference>
<keyword evidence="3" id="KW-1185">Reference proteome</keyword>
<feature type="region of interest" description="Disordered" evidence="1">
    <location>
        <begin position="1"/>
        <end position="28"/>
    </location>
</feature>
<dbReference type="AlphaFoldDB" id="A0AAP0BLX2"/>
<name>A0AAP0BLX2_9ASPA</name>
<evidence type="ECO:0000256" key="1">
    <source>
        <dbReference type="SAM" id="MobiDB-lite"/>
    </source>
</evidence>
<evidence type="ECO:0000313" key="2">
    <source>
        <dbReference type="EMBL" id="KAK8943281.1"/>
    </source>
</evidence>
<accession>A0AAP0BLX2</accession>
<comment type="caution">
    <text evidence="2">The sequence shown here is derived from an EMBL/GenBank/DDBJ whole genome shotgun (WGS) entry which is preliminary data.</text>
</comment>
<protein>
    <submittedName>
        <fullName evidence="2">Uncharacterized protein</fullName>
    </submittedName>
</protein>
<dbReference type="EMBL" id="JBBWWQ010000007">
    <property type="protein sequence ID" value="KAK8943281.1"/>
    <property type="molecule type" value="Genomic_DNA"/>
</dbReference>
<proteinExistence type="predicted"/>
<gene>
    <name evidence="2" type="ORF">KSP39_PZI008782</name>
</gene>
<evidence type="ECO:0000313" key="3">
    <source>
        <dbReference type="Proteomes" id="UP001418222"/>
    </source>
</evidence>
<organism evidence="2 3">
    <name type="scientific">Platanthera zijinensis</name>
    <dbReference type="NCBI Taxonomy" id="2320716"/>
    <lineage>
        <taxon>Eukaryota</taxon>
        <taxon>Viridiplantae</taxon>
        <taxon>Streptophyta</taxon>
        <taxon>Embryophyta</taxon>
        <taxon>Tracheophyta</taxon>
        <taxon>Spermatophyta</taxon>
        <taxon>Magnoliopsida</taxon>
        <taxon>Liliopsida</taxon>
        <taxon>Asparagales</taxon>
        <taxon>Orchidaceae</taxon>
        <taxon>Orchidoideae</taxon>
        <taxon>Orchideae</taxon>
        <taxon>Orchidinae</taxon>
        <taxon>Platanthera</taxon>
    </lineage>
</organism>
<dbReference type="Proteomes" id="UP001418222">
    <property type="component" value="Unassembled WGS sequence"/>
</dbReference>
<sequence length="89" mass="9688">MRLRVLASPASLHDPSSPSARLVTRKSSSRPALHRPFHFLRSSDSHRNNYQSTVLASPSSMILGKRASYAMSSSFMLGPGNSGSRRSNS</sequence>